<dbReference type="HOGENOM" id="CLU_2327302_0_0_2"/>
<dbReference type="KEGG" id="mmj:MSMAS_1104"/>
<reference evidence="1 2" key="1">
    <citation type="submission" date="2014-07" db="EMBL/GenBank/DDBJ databases">
        <title>Methanogenic archaea and the global carbon cycle.</title>
        <authorList>
            <person name="Henriksen J.R."/>
            <person name="Luke J."/>
            <person name="Reinhart S."/>
            <person name="Benedict M.N."/>
            <person name="Youngblut N.D."/>
            <person name="Metcalf M.E."/>
            <person name="Whitaker R.J."/>
            <person name="Metcalf W.W."/>
        </authorList>
    </citation>
    <scope>NUCLEOTIDE SEQUENCE [LARGE SCALE GENOMIC DNA]</scope>
    <source>
        <strain evidence="1 2">S-6</strain>
    </source>
</reference>
<name>A0A0E3RII4_METMZ</name>
<dbReference type="RefSeq" id="WP_137726744.1">
    <property type="nucleotide sequence ID" value="NZ_CP009512.1"/>
</dbReference>
<sequence length="115" mass="13690">MSRRKSGAKNSSGKRKALLDDHLVLNSYMLNLFGMKNFKELKEILKQTEEGFDEEGRSYMFHALYSLKKLEPRLKPMLEDYDSNIREYMEHINQSRETPIKLKYFQYLSVLFGEI</sequence>
<gene>
    <name evidence="1" type="ORF">MSMAS_1104</name>
</gene>
<dbReference type="GeneID" id="25418371"/>
<protein>
    <submittedName>
        <fullName evidence="1">Uncharacterized protein</fullName>
    </submittedName>
</protein>
<dbReference type="EMBL" id="CP009512">
    <property type="protein sequence ID" value="AKB64300.1"/>
    <property type="molecule type" value="Genomic_DNA"/>
</dbReference>
<dbReference type="Proteomes" id="UP000033097">
    <property type="component" value="Chromosome"/>
</dbReference>
<evidence type="ECO:0000313" key="1">
    <source>
        <dbReference type="EMBL" id="AKB64300.1"/>
    </source>
</evidence>
<dbReference type="STRING" id="213585.MSMAS_1104"/>
<evidence type="ECO:0000313" key="2">
    <source>
        <dbReference type="Proteomes" id="UP000033097"/>
    </source>
</evidence>
<organism evidence="1 2">
    <name type="scientific">Methanosarcina mazei S-6</name>
    <dbReference type="NCBI Taxonomy" id="213585"/>
    <lineage>
        <taxon>Archaea</taxon>
        <taxon>Methanobacteriati</taxon>
        <taxon>Methanobacteriota</taxon>
        <taxon>Stenosarchaea group</taxon>
        <taxon>Methanomicrobia</taxon>
        <taxon>Methanosarcinales</taxon>
        <taxon>Methanosarcinaceae</taxon>
        <taxon>Methanosarcina</taxon>
    </lineage>
</organism>
<dbReference type="AlphaFoldDB" id="A0A0E3RII4"/>
<accession>A0A0E3RII4</accession>
<dbReference type="PATRIC" id="fig|213585.10.peg.1377"/>
<proteinExistence type="predicted"/>